<dbReference type="Proteomes" id="UP000326062">
    <property type="component" value="Unassembled WGS sequence"/>
</dbReference>
<evidence type="ECO:0008006" key="16">
    <source>
        <dbReference type="Google" id="ProtNLM"/>
    </source>
</evidence>
<evidence type="ECO:0000256" key="11">
    <source>
        <dbReference type="ARBA" id="ARBA00023157"/>
    </source>
</evidence>
<evidence type="ECO:0000256" key="9">
    <source>
        <dbReference type="ARBA" id="ARBA00022989"/>
    </source>
</evidence>
<dbReference type="AlphaFoldDB" id="A0A5N3VCM4"/>
<evidence type="ECO:0000256" key="4">
    <source>
        <dbReference type="ARBA" id="ARBA00022448"/>
    </source>
</evidence>
<evidence type="ECO:0000256" key="7">
    <source>
        <dbReference type="ARBA" id="ARBA00022729"/>
    </source>
</evidence>
<dbReference type="Gene3D" id="3.40.30.10">
    <property type="entry name" value="Glutaredoxin"/>
    <property type="match status" value="1"/>
</dbReference>
<dbReference type="GO" id="GO:0008250">
    <property type="term" value="C:oligosaccharyltransferase complex"/>
    <property type="evidence" value="ECO:0007669"/>
    <property type="project" value="TreeGrafter"/>
</dbReference>
<feature type="transmembrane region" description="Helical" evidence="13">
    <location>
        <begin position="114"/>
        <end position="133"/>
    </location>
</feature>
<evidence type="ECO:0000256" key="13">
    <source>
        <dbReference type="SAM" id="Phobius"/>
    </source>
</evidence>
<keyword evidence="12" id="KW-0325">Glycoprotein</keyword>
<keyword evidence="6 13" id="KW-0812">Transmembrane</keyword>
<feature type="transmembrane region" description="Helical" evidence="13">
    <location>
        <begin position="214"/>
        <end position="235"/>
    </location>
</feature>
<dbReference type="EMBL" id="VCEB01001952">
    <property type="protein sequence ID" value="KAB0346165.1"/>
    <property type="molecule type" value="Genomic_DNA"/>
</dbReference>
<dbReference type="PANTHER" id="PTHR12692:SF2">
    <property type="entry name" value="MAGNESIUM TRANSPORTER PROTEIN 1"/>
    <property type="match status" value="1"/>
</dbReference>
<proteinExistence type="predicted"/>
<evidence type="ECO:0000256" key="12">
    <source>
        <dbReference type="ARBA" id="ARBA00023180"/>
    </source>
</evidence>
<comment type="pathway">
    <text evidence="3">Protein modification; protein glycosylation.</text>
</comment>
<protein>
    <recommendedName>
        <fullName evidence="16">Magnesium transporter protein 1</fullName>
    </recommendedName>
</protein>
<keyword evidence="4" id="KW-0813">Transport</keyword>
<organism evidence="14 15">
    <name type="scientific">Muntiacus reevesi</name>
    <name type="common">Reeves' muntjac</name>
    <name type="synonym">Cervus reevesi</name>
    <dbReference type="NCBI Taxonomy" id="9886"/>
    <lineage>
        <taxon>Eukaryota</taxon>
        <taxon>Metazoa</taxon>
        <taxon>Chordata</taxon>
        <taxon>Craniata</taxon>
        <taxon>Vertebrata</taxon>
        <taxon>Euteleostomi</taxon>
        <taxon>Mammalia</taxon>
        <taxon>Eutheria</taxon>
        <taxon>Laurasiatheria</taxon>
        <taxon>Artiodactyla</taxon>
        <taxon>Ruminantia</taxon>
        <taxon>Pecora</taxon>
        <taxon>Cervidae</taxon>
        <taxon>Muntiacinae</taxon>
        <taxon>Muntiacus</taxon>
    </lineage>
</organism>
<keyword evidence="11" id="KW-1015">Disulfide bond</keyword>
<dbReference type="UniPathway" id="UPA00378"/>
<evidence type="ECO:0000256" key="10">
    <source>
        <dbReference type="ARBA" id="ARBA00023136"/>
    </source>
</evidence>
<keyword evidence="8" id="KW-0256">Endoplasmic reticulum</keyword>
<dbReference type="GO" id="GO:0018279">
    <property type="term" value="P:protein N-linked glycosylation via asparagine"/>
    <property type="evidence" value="ECO:0007669"/>
    <property type="project" value="TreeGrafter"/>
</dbReference>
<comment type="subcellular location">
    <subcellularLocation>
        <location evidence="2">Cell membrane</location>
        <topology evidence="2">Multi-pass membrane protein</topology>
    </subcellularLocation>
    <subcellularLocation>
        <location evidence="1">Endoplasmic reticulum</location>
    </subcellularLocation>
</comment>
<evidence type="ECO:0000256" key="8">
    <source>
        <dbReference type="ARBA" id="ARBA00022824"/>
    </source>
</evidence>
<evidence type="ECO:0000313" key="14">
    <source>
        <dbReference type="EMBL" id="KAB0346165.1"/>
    </source>
</evidence>
<sequence length="244" mass="27499">MALPWCAIAHTVMDRSLKHEGACNARDPGLIPWLGKSPGEGNDNLLQYSLLSHQERYNLNMNSAPTFINFPAKGKPKRGDTYELQVRGFSAEQIARWIADRTDVNIRVIRPPNYAGPLMLGLLLAVIGGLVYLRRSNMEFLFNKTGWAFAALCFVLAMTSGQMWNHIRGPPYAHKNPHTGHVNYIHGSSQAQFVAETHIVLLFSCCLINASHNIFGIILLNSFFFSFIFISWRLITLQFLLSHI</sequence>
<dbReference type="Pfam" id="PF04756">
    <property type="entry name" value="OST3_OST6"/>
    <property type="match status" value="1"/>
</dbReference>
<keyword evidence="5" id="KW-1003">Cell membrane</keyword>
<evidence type="ECO:0000256" key="1">
    <source>
        <dbReference type="ARBA" id="ARBA00004240"/>
    </source>
</evidence>
<evidence type="ECO:0000256" key="6">
    <source>
        <dbReference type="ARBA" id="ARBA00022692"/>
    </source>
</evidence>
<comment type="caution">
    <text evidence="14">The sequence shown here is derived from an EMBL/GenBank/DDBJ whole genome shotgun (WGS) entry which is preliminary data.</text>
</comment>
<keyword evidence="15" id="KW-1185">Reference proteome</keyword>
<dbReference type="PANTHER" id="PTHR12692">
    <property type="entry name" value="DOLICHYL-DIPHOSPHOOLIGOSACCHARIDE--PROTEIN GLYCOSYLTRANSFERASE-RELATED"/>
    <property type="match status" value="1"/>
</dbReference>
<keyword evidence="10 13" id="KW-0472">Membrane</keyword>
<name>A0A5N3VCM4_MUNRE</name>
<evidence type="ECO:0000256" key="3">
    <source>
        <dbReference type="ARBA" id="ARBA00004922"/>
    </source>
</evidence>
<dbReference type="InterPro" id="IPR021149">
    <property type="entry name" value="OligosaccharylTrfase_OST3/OST6"/>
</dbReference>
<accession>A0A5N3VCM4</accession>
<evidence type="ECO:0000256" key="5">
    <source>
        <dbReference type="ARBA" id="ARBA00022475"/>
    </source>
</evidence>
<evidence type="ECO:0000256" key="2">
    <source>
        <dbReference type="ARBA" id="ARBA00004651"/>
    </source>
</evidence>
<keyword evidence="7" id="KW-0732">Signal</keyword>
<reference evidence="14 15" key="1">
    <citation type="submission" date="2019-06" db="EMBL/GenBank/DDBJ databases">
        <title>Discovery of a novel chromosome fission-fusion reversal in muntjac.</title>
        <authorList>
            <person name="Mudd A.B."/>
            <person name="Bredeson J.V."/>
            <person name="Baum R."/>
            <person name="Hockemeyer D."/>
            <person name="Rokhsar D.S."/>
        </authorList>
    </citation>
    <scope>NUCLEOTIDE SEQUENCE [LARGE SCALE GENOMIC DNA]</scope>
    <source>
        <strain evidence="14">UCam_UCB_Mr</strain>
        <tissue evidence="14">Fibroblast cell line</tissue>
    </source>
</reference>
<keyword evidence="9 13" id="KW-1133">Transmembrane helix</keyword>
<dbReference type="GO" id="GO:0005886">
    <property type="term" value="C:plasma membrane"/>
    <property type="evidence" value="ECO:0007669"/>
    <property type="project" value="UniProtKB-SubCell"/>
</dbReference>
<gene>
    <name evidence="14" type="ORF">FD755_024190</name>
</gene>
<evidence type="ECO:0000313" key="15">
    <source>
        <dbReference type="Proteomes" id="UP000326062"/>
    </source>
</evidence>
<feature type="transmembrane region" description="Helical" evidence="13">
    <location>
        <begin position="145"/>
        <end position="164"/>
    </location>
</feature>